<reference evidence="1" key="1">
    <citation type="journal article" date="2015" name="Nature">
        <title>Complex archaea that bridge the gap between prokaryotes and eukaryotes.</title>
        <authorList>
            <person name="Spang A."/>
            <person name="Saw J.H."/>
            <person name="Jorgensen S.L."/>
            <person name="Zaremba-Niedzwiedzka K."/>
            <person name="Martijn J."/>
            <person name="Lind A.E."/>
            <person name="van Eijk R."/>
            <person name="Schleper C."/>
            <person name="Guy L."/>
            <person name="Ettema T.J."/>
        </authorList>
    </citation>
    <scope>NUCLEOTIDE SEQUENCE</scope>
</reference>
<dbReference type="EMBL" id="LAZR01004719">
    <property type="protein sequence ID" value="KKN06177.1"/>
    <property type="molecule type" value="Genomic_DNA"/>
</dbReference>
<dbReference type="AlphaFoldDB" id="A0A0F9N363"/>
<comment type="caution">
    <text evidence="1">The sequence shown here is derived from an EMBL/GenBank/DDBJ whole genome shotgun (WGS) entry which is preliminary data.</text>
</comment>
<name>A0A0F9N363_9ZZZZ</name>
<accession>A0A0F9N363</accession>
<sequence length="45" mass="5517">MSTRRVTVITTEHVKDWHLKEIRRRMEELEDLIRSLETGKSIPYY</sequence>
<proteinExistence type="predicted"/>
<protein>
    <submittedName>
        <fullName evidence="1">Uncharacterized protein</fullName>
    </submittedName>
</protein>
<organism evidence="1">
    <name type="scientific">marine sediment metagenome</name>
    <dbReference type="NCBI Taxonomy" id="412755"/>
    <lineage>
        <taxon>unclassified sequences</taxon>
        <taxon>metagenomes</taxon>
        <taxon>ecological metagenomes</taxon>
    </lineage>
</organism>
<gene>
    <name evidence="1" type="ORF">LCGC14_1079840</name>
</gene>
<evidence type="ECO:0000313" key="1">
    <source>
        <dbReference type="EMBL" id="KKN06177.1"/>
    </source>
</evidence>